<reference evidence="1 2" key="1">
    <citation type="submission" date="2021-04" db="EMBL/GenBank/DDBJ databases">
        <authorList>
            <person name="Ivanova A."/>
        </authorList>
    </citation>
    <scope>NUCLEOTIDE SEQUENCE [LARGE SCALE GENOMIC DNA]</scope>
    <source>
        <strain evidence="1 2">G18</strain>
    </source>
</reference>
<accession>A0ABS5BVA1</accession>
<evidence type="ECO:0000313" key="2">
    <source>
        <dbReference type="Proteomes" id="UP000676565"/>
    </source>
</evidence>
<gene>
    <name evidence="1" type="ORF">J8F10_20620</name>
</gene>
<comment type="caution">
    <text evidence="1">The sequence shown here is derived from an EMBL/GenBank/DDBJ whole genome shotgun (WGS) entry which is preliminary data.</text>
</comment>
<evidence type="ECO:0000313" key="1">
    <source>
        <dbReference type="EMBL" id="MBP3957661.1"/>
    </source>
</evidence>
<dbReference type="Proteomes" id="UP000676565">
    <property type="component" value="Unassembled WGS sequence"/>
</dbReference>
<protein>
    <submittedName>
        <fullName evidence="1">Uncharacterized protein</fullName>
    </submittedName>
</protein>
<keyword evidence="2" id="KW-1185">Reference proteome</keyword>
<dbReference type="EMBL" id="JAGKQQ010000001">
    <property type="protein sequence ID" value="MBP3957661.1"/>
    <property type="molecule type" value="Genomic_DNA"/>
</dbReference>
<proteinExistence type="predicted"/>
<sequence length="202" mass="21968">MGNSYSFAVDVFRTVCDRLAARAADLQLMVETTSSFEEWINWEAFLASKLRAATYPFCEVTAKPTYSSEGVADDGGDRDRGLGDLLVGGPNDGADHCWVFAEFTLLHDGNRTGGKWLRKIEADADKLKRLGWKRSASLLIVVAASRGDVATEWTDYLAGSEVWNRPALTAPFVLTLPGGGSLVVKAFDIKRDPTHTLTGAAH</sequence>
<name>A0ABS5BVA1_9BACT</name>
<organism evidence="1 2">
    <name type="scientific">Gemmata palustris</name>
    <dbReference type="NCBI Taxonomy" id="2822762"/>
    <lineage>
        <taxon>Bacteria</taxon>
        <taxon>Pseudomonadati</taxon>
        <taxon>Planctomycetota</taxon>
        <taxon>Planctomycetia</taxon>
        <taxon>Gemmatales</taxon>
        <taxon>Gemmataceae</taxon>
        <taxon>Gemmata</taxon>
    </lineage>
</organism>
<dbReference type="RefSeq" id="WP_210656937.1">
    <property type="nucleotide sequence ID" value="NZ_JAGKQQ010000001.1"/>
</dbReference>